<accession>A0ABQ2YEE4</accession>
<evidence type="ECO:0000256" key="1">
    <source>
        <dbReference type="SAM" id="SignalP"/>
    </source>
</evidence>
<keyword evidence="1" id="KW-0732">Signal</keyword>
<sequence length="146" mass="16459">MTVVATLGAALLMGAVAEPAIAEPSSKPPLQAYTDKLLFAYSMDQFQSVRNNKGRSDKLDWSSDGCSWAPDRPMGFNFLPSCQRHDFGYRNYKKQGRFDHGTRLAVDNNFKADLYAYCRTLAKAKIGSCEYWARVYYDKVREHGGP</sequence>
<feature type="chain" id="PRO_5046342486" description="Prokaryotic phospholipase A2" evidence="1">
    <location>
        <begin position="23"/>
        <end position="146"/>
    </location>
</feature>
<feature type="signal peptide" evidence="1">
    <location>
        <begin position="1"/>
        <end position="22"/>
    </location>
</feature>
<dbReference type="Pfam" id="PF09056">
    <property type="entry name" value="Phospholip_A2_3"/>
    <property type="match status" value="1"/>
</dbReference>
<comment type="caution">
    <text evidence="2">The sequence shown here is derived from an EMBL/GenBank/DDBJ whole genome shotgun (WGS) entry which is preliminary data.</text>
</comment>
<dbReference type="Gene3D" id="1.20.90.10">
    <property type="entry name" value="Phospholipase A2 domain"/>
    <property type="match status" value="1"/>
</dbReference>
<name>A0ABQ2YEE4_9ACTN</name>
<proteinExistence type="predicted"/>
<evidence type="ECO:0000313" key="2">
    <source>
        <dbReference type="EMBL" id="GGX80407.1"/>
    </source>
</evidence>
<reference evidence="3" key="1">
    <citation type="journal article" date="2019" name="Int. J. Syst. Evol. Microbiol.">
        <title>The Global Catalogue of Microorganisms (GCM) 10K type strain sequencing project: providing services to taxonomists for standard genome sequencing and annotation.</title>
        <authorList>
            <consortium name="The Broad Institute Genomics Platform"/>
            <consortium name="The Broad Institute Genome Sequencing Center for Infectious Disease"/>
            <person name="Wu L."/>
            <person name="Ma J."/>
        </authorList>
    </citation>
    <scope>NUCLEOTIDE SEQUENCE [LARGE SCALE GENOMIC DNA]</scope>
    <source>
        <strain evidence="3">JCM 4586</strain>
    </source>
</reference>
<protein>
    <recommendedName>
        <fullName evidence="4">Prokaryotic phospholipase A2</fullName>
    </recommendedName>
</protein>
<evidence type="ECO:0008006" key="4">
    <source>
        <dbReference type="Google" id="ProtNLM"/>
    </source>
</evidence>
<dbReference type="SUPFAM" id="SSF48619">
    <property type="entry name" value="Phospholipase A2, PLA2"/>
    <property type="match status" value="1"/>
</dbReference>
<gene>
    <name evidence="2" type="ORF">GCM10010324_27240</name>
</gene>
<organism evidence="2 3">
    <name type="scientific">Streptomyces hiroshimensis</name>
    <dbReference type="NCBI Taxonomy" id="66424"/>
    <lineage>
        <taxon>Bacteria</taxon>
        <taxon>Bacillati</taxon>
        <taxon>Actinomycetota</taxon>
        <taxon>Actinomycetes</taxon>
        <taxon>Kitasatosporales</taxon>
        <taxon>Streptomycetaceae</taxon>
        <taxon>Streptomyces</taxon>
    </lineage>
</organism>
<evidence type="ECO:0000313" key="3">
    <source>
        <dbReference type="Proteomes" id="UP000659223"/>
    </source>
</evidence>
<dbReference type="RefSeq" id="WP_190021923.1">
    <property type="nucleotide sequence ID" value="NZ_BMUT01000005.1"/>
</dbReference>
<dbReference type="Proteomes" id="UP000659223">
    <property type="component" value="Unassembled WGS sequence"/>
</dbReference>
<dbReference type="EMBL" id="BMUT01000005">
    <property type="protein sequence ID" value="GGX80407.1"/>
    <property type="molecule type" value="Genomic_DNA"/>
</dbReference>
<dbReference type="InterPro" id="IPR036444">
    <property type="entry name" value="PLipase_A2_dom_sf"/>
</dbReference>
<dbReference type="InterPro" id="IPR015141">
    <property type="entry name" value="PLipase_A2_prok/fun"/>
</dbReference>
<keyword evidence="3" id="KW-1185">Reference proteome</keyword>